<feature type="domain" description="Toprim" evidence="1">
    <location>
        <begin position="95"/>
        <end position="184"/>
    </location>
</feature>
<dbReference type="InterPro" id="IPR055570">
    <property type="entry name" value="DUF7146"/>
</dbReference>
<gene>
    <name evidence="3" type="ORF">U0C82_17360</name>
</gene>
<dbReference type="Pfam" id="PF23639">
    <property type="entry name" value="DUF7146"/>
    <property type="match status" value="1"/>
</dbReference>
<keyword evidence="4" id="KW-1185">Reference proteome</keyword>
<proteinExistence type="predicted"/>
<evidence type="ECO:0000259" key="1">
    <source>
        <dbReference type="Pfam" id="PF13362"/>
    </source>
</evidence>
<evidence type="ECO:0000259" key="2">
    <source>
        <dbReference type="Pfam" id="PF23639"/>
    </source>
</evidence>
<dbReference type="Pfam" id="PF13362">
    <property type="entry name" value="Toprim_3"/>
    <property type="match status" value="1"/>
</dbReference>
<name>A0ABU5I699_9HYPH</name>
<feature type="domain" description="DUF7146" evidence="2">
    <location>
        <begin position="2"/>
        <end position="87"/>
    </location>
</feature>
<comment type="caution">
    <text evidence="3">The sequence shown here is derived from an EMBL/GenBank/DDBJ whole genome shotgun (WGS) entry which is preliminary data.</text>
</comment>
<reference evidence="3 4" key="1">
    <citation type="submission" date="2023-12" db="EMBL/GenBank/DDBJ databases">
        <title>Description of Novel Strain Fulvimarina sp. 2208YS6-2-32 isolated from Uroteuthis (Photololigo) edulis.</title>
        <authorList>
            <person name="Park J.-S."/>
        </authorList>
    </citation>
    <scope>NUCLEOTIDE SEQUENCE [LARGE SCALE GENOMIC DNA]</scope>
    <source>
        <strain evidence="3 4">2208YS6-2-32</strain>
    </source>
</reference>
<dbReference type="Proteomes" id="UP001294412">
    <property type="component" value="Unassembled WGS sequence"/>
</dbReference>
<accession>A0ABU5I699</accession>
<evidence type="ECO:0000313" key="4">
    <source>
        <dbReference type="Proteomes" id="UP001294412"/>
    </source>
</evidence>
<protein>
    <submittedName>
        <fullName evidence="3">Toprim domain-containing protein</fullName>
    </submittedName>
</protein>
<dbReference type="InterPro" id="IPR006171">
    <property type="entry name" value="TOPRIM_dom"/>
</dbReference>
<evidence type="ECO:0000313" key="3">
    <source>
        <dbReference type="EMBL" id="MDY8110909.1"/>
    </source>
</evidence>
<dbReference type="EMBL" id="JAXLPB010000007">
    <property type="protein sequence ID" value="MDY8110909.1"/>
    <property type="molecule type" value="Genomic_DNA"/>
</dbReference>
<organism evidence="3 4">
    <name type="scientific">Fulvimarina uroteuthidis</name>
    <dbReference type="NCBI Taxonomy" id="3098149"/>
    <lineage>
        <taxon>Bacteria</taxon>
        <taxon>Pseudomonadati</taxon>
        <taxon>Pseudomonadota</taxon>
        <taxon>Alphaproteobacteria</taxon>
        <taxon>Hyphomicrobiales</taxon>
        <taxon>Aurantimonadaceae</taxon>
        <taxon>Fulvimarina</taxon>
    </lineage>
</organism>
<sequence>MPAEGYLRSRGITRFGPALRYHPAVRYRDAGTGELAAAPALLAKITDQSGEITGVSRTWLAPERRTIADMTDPKRVMGELVRSGVRFSDPASPILAVGEGVETVLSIGSVLPKLGLTACLSATHLGLFHVPKAVRELWILKDADEAGARAVRTLRERLEGRGIVIHEVEPVLGDFNDDLTAWGPDALRARLRYDFGNRIDELAG</sequence>